<proteinExistence type="predicted"/>
<dbReference type="Proteomes" id="UP001295444">
    <property type="component" value="Chromosome 02"/>
</dbReference>
<name>A0AAD1RD81_PELCU</name>
<dbReference type="EMBL" id="OW240913">
    <property type="protein sequence ID" value="CAH2248626.1"/>
    <property type="molecule type" value="Genomic_DNA"/>
</dbReference>
<dbReference type="AlphaFoldDB" id="A0AAD1RD81"/>
<evidence type="ECO:0000313" key="2">
    <source>
        <dbReference type="Proteomes" id="UP001295444"/>
    </source>
</evidence>
<sequence>MFETLGEYGSGKGIMRASRALYEGPSTSDVTFPRRSQSTSSVSVRAHERLRSVFTTTEFNFVIQYYQFTQVFTFTVRILVEWGMSTKSALVPQGLSAPPACVR</sequence>
<organism evidence="1 2">
    <name type="scientific">Pelobates cultripes</name>
    <name type="common">Western spadefoot toad</name>
    <dbReference type="NCBI Taxonomy" id="61616"/>
    <lineage>
        <taxon>Eukaryota</taxon>
        <taxon>Metazoa</taxon>
        <taxon>Chordata</taxon>
        <taxon>Craniata</taxon>
        <taxon>Vertebrata</taxon>
        <taxon>Euteleostomi</taxon>
        <taxon>Amphibia</taxon>
        <taxon>Batrachia</taxon>
        <taxon>Anura</taxon>
        <taxon>Pelobatoidea</taxon>
        <taxon>Pelobatidae</taxon>
        <taxon>Pelobates</taxon>
    </lineage>
</organism>
<accession>A0AAD1RD81</accession>
<protein>
    <submittedName>
        <fullName evidence="1">Uncharacterized protein</fullName>
    </submittedName>
</protein>
<reference evidence="1" key="1">
    <citation type="submission" date="2022-03" db="EMBL/GenBank/DDBJ databases">
        <authorList>
            <person name="Alioto T."/>
            <person name="Alioto T."/>
            <person name="Gomez Garrido J."/>
        </authorList>
    </citation>
    <scope>NUCLEOTIDE SEQUENCE</scope>
</reference>
<keyword evidence="2" id="KW-1185">Reference proteome</keyword>
<evidence type="ECO:0000313" key="1">
    <source>
        <dbReference type="EMBL" id="CAH2248626.1"/>
    </source>
</evidence>
<gene>
    <name evidence="1" type="ORF">PECUL_23A038713</name>
</gene>